<dbReference type="GO" id="GO:0004022">
    <property type="term" value="F:alcohol dehydrogenase (NAD+) activity"/>
    <property type="evidence" value="ECO:0007669"/>
    <property type="project" value="TreeGrafter"/>
</dbReference>
<dbReference type="Pfam" id="PF00107">
    <property type="entry name" value="ADH_zinc_N"/>
    <property type="match status" value="1"/>
</dbReference>
<dbReference type="GO" id="GO:0046872">
    <property type="term" value="F:metal ion binding"/>
    <property type="evidence" value="ECO:0007669"/>
    <property type="project" value="UniProtKB-KW"/>
</dbReference>
<reference evidence="6 7" key="1">
    <citation type="submission" date="2020-03" db="EMBL/GenBank/DDBJ databases">
        <title>Draft Genome Sequence of Cudoniella acicularis.</title>
        <authorList>
            <person name="Buettner E."/>
            <person name="Kellner H."/>
        </authorList>
    </citation>
    <scope>NUCLEOTIDE SEQUENCE [LARGE SCALE GENOMIC DNA]</scope>
    <source>
        <strain evidence="6 7">DSM 108380</strain>
    </source>
</reference>
<evidence type="ECO:0000259" key="5">
    <source>
        <dbReference type="Pfam" id="PF00107"/>
    </source>
</evidence>
<evidence type="ECO:0000256" key="2">
    <source>
        <dbReference type="ARBA" id="ARBA00022723"/>
    </source>
</evidence>
<keyword evidence="2" id="KW-0479">Metal-binding</keyword>
<dbReference type="OrthoDB" id="5407715at2759"/>
<accession>A0A8H4RGN2</accession>
<evidence type="ECO:0000313" key="7">
    <source>
        <dbReference type="Proteomes" id="UP000566819"/>
    </source>
</evidence>
<evidence type="ECO:0000256" key="3">
    <source>
        <dbReference type="ARBA" id="ARBA00022833"/>
    </source>
</evidence>
<feature type="domain" description="Alcohol dehydrogenase-like C-terminal" evidence="5">
    <location>
        <begin position="59"/>
        <end position="186"/>
    </location>
</feature>
<dbReference type="InterPro" id="IPR036291">
    <property type="entry name" value="NAD(P)-bd_dom_sf"/>
</dbReference>
<sequence>MPLENCYPLDEQTLKGKFGYGVEELQDISRLLVPYGGLADINLKPGETVIITPATGPFGGAAVKVALAMGARVIAMGRNTEALKKLSESHSRIETVQITGDVQAELKSLQAFGTIDAWLDISPPVAGNSTHFKSCFLALRHSGRVSLMGGLNGELAIPVKVVVHRDLRIKGKWMYSRQNVLDLIKMVEVGVLKLGGQRVEKFKLEEWEMAFELGRRFRGMGPR</sequence>
<dbReference type="PANTHER" id="PTHR42940">
    <property type="entry name" value="ALCOHOL DEHYDROGENASE 1-RELATED"/>
    <property type="match status" value="1"/>
</dbReference>
<evidence type="ECO:0000256" key="4">
    <source>
        <dbReference type="ARBA" id="ARBA00023002"/>
    </source>
</evidence>
<dbReference type="AlphaFoldDB" id="A0A8H4RGN2"/>
<protein>
    <recommendedName>
        <fullName evidence="5">Alcohol dehydrogenase-like C-terminal domain-containing protein</fullName>
    </recommendedName>
</protein>
<proteinExistence type="predicted"/>
<comment type="cofactor">
    <cofactor evidence="1">
        <name>Zn(2+)</name>
        <dbReference type="ChEBI" id="CHEBI:29105"/>
    </cofactor>
</comment>
<dbReference type="GO" id="GO:0005737">
    <property type="term" value="C:cytoplasm"/>
    <property type="evidence" value="ECO:0007669"/>
    <property type="project" value="TreeGrafter"/>
</dbReference>
<dbReference type="Gene3D" id="3.40.50.720">
    <property type="entry name" value="NAD(P)-binding Rossmann-like Domain"/>
    <property type="match status" value="1"/>
</dbReference>
<dbReference type="EMBL" id="JAAMPI010000908">
    <property type="protein sequence ID" value="KAF4627802.1"/>
    <property type="molecule type" value="Genomic_DNA"/>
</dbReference>
<dbReference type="InterPro" id="IPR013149">
    <property type="entry name" value="ADH-like_C"/>
</dbReference>
<keyword evidence="7" id="KW-1185">Reference proteome</keyword>
<keyword evidence="3" id="KW-0862">Zinc</keyword>
<dbReference type="Gene3D" id="3.90.180.10">
    <property type="entry name" value="Medium-chain alcohol dehydrogenases, catalytic domain"/>
    <property type="match status" value="1"/>
</dbReference>
<dbReference type="PANTHER" id="PTHR42940:SF8">
    <property type="entry name" value="VACUOLAR PROTEIN SORTING-ASSOCIATED PROTEIN 11"/>
    <property type="match status" value="1"/>
</dbReference>
<dbReference type="SUPFAM" id="SSF51735">
    <property type="entry name" value="NAD(P)-binding Rossmann-fold domains"/>
    <property type="match status" value="1"/>
</dbReference>
<gene>
    <name evidence="6" type="ORF">G7Y89_g10345</name>
</gene>
<organism evidence="6 7">
    <name type="scientific">Cudoniella acicularis</name>
    <dbReference type="NCBI Taxonomy" id="354080"/>
    <lineage>
        <taxon>Eukaryota</taxon>
        <taxon>Fungi</taxon>
        <taxon>Dikarya</taxon>
        <taxon>Ascomycota</taxon>
        <taxon>Pezizomycotina</taxon>
        <taxon>Leotiomycetes</taxon>
        <taxon>Helotiales</taxon>
        <taxon>Tricladiaceae</taxon>
        <taxon>Cudoniella</taxon>
    </lineage>
</organism>
<evidence type="ECO:0000256" key="1">
    <source>
        <dbReference type="ARBA" id="ARBA00001947"/>
    </source>
</evidence>
<keyword evidence="4" id="KW-0560">Oxidoreductase</keyword>
<evidence type="ECO:0000313" key="6">
    <source>
        <dbReference type="EMBL" id="KAF4627802.1"/>
    </source>
</evidence>
<name>A0A8H4RGN2_9HELO</name>
<dbReference type="Proteomes" id="UP000566819">
    <property type="component" value="Unassembled WGS sequence"/>
</dbReference>
<comment type="caution">
    <text evidence="6">The sequence shown here is derived from an EMBL/GenBank/DDBJ whole genome shotgun (WGS) entry which is preliminary data.</text>
</comment>